<keyword evidence="2 7" id="KW-0813">Transport</keyword>
<dbReference type="SUPFAM" id="SSF56935">
    <property type="entry name" value="Porins"/>
    <property type="match status" value="1"/>
</dbReference>
<evidence type="ECO:0000259" key="8">
    <source>
        <dbReference type="Pfam" id="PF07715"/>
    </source>
</evidence>
<evidence type="ECO:0000256" key="6">
    <source>
        <dbReference type="ARBA" id="ARBA00023237"/>
    </source>
</evidence>
<dbReference type="NCBIfam" id="TIGR04056">
    <property type="entry name" value="OMP_RagA_SusC"/>
    <property type="match status" value="1"/>
</dbReference>
<dbReference type="InterPro" id="IPR036942">
    <property type="entry name" value="Beta-barrel_TonB_sf"/>
</dbReference>
<dbReference type="InterPro" id="IPR039426">
    <property type="entry name" value="TonB-dep_rcpt-like"/>
</dbReference>
<dbReference type="FunFam" id="2.60.40.1120:FF:000003">
    <property type="entry name" value="Outer membrane protein Omp121"/>
    <property type="match status" value="1"/>
</dbReference>
<dbReference type="InterPro" id="IPR037066">
    <property type="entry name" value="Plug_dom_sf"/>
</dbReference>
<sequence>MRTHPSASRDLKEIFKPIKNKSMKFRKRKDAGGIVNRSVLKILMIMKLTTCLFLISTLGVLANLSYAQNTKLTLHFKNTPVEQVLSAIENQSEFFFLYSKKAVDVERTVDISANDETVMTILNELFRKENVHYIIKGRHIVLSARDNLWNTESLVYQQHTVSGKVTDSGGSPLPGVTVVIKGTTHGTVTNADGEYSISNFPEDAVLVFSFVGMKTQEIPVAGKASINVVMAEETVGIKEVVAIGYGTMKKVNLTGSISSVSAGELEKNPVQNPLQALQGKTPGMQIVQNSGEPGNEGYQIRIRGLNSYGSSNNPLVIIDGVAGSLDLLNPIDIESVSVLKDASSSAIYGARAANGVILITTKSGEKEPMSLTYRGNFAVHDAIMPFDFMKFDTAADFMEALNAAADNNEAVGYAAAHRKYSQAEIDQYRNNPGSNPNFDWLDYMMQSPLVMNHHLGASGGTEKARYNVSLGYYDQSGVLRGYDYNKYTGKAKFDFKINKHIEVGTNVMFGSGLREGAYLDARDTWWCTLIQRPTYEPKLSDGRWTYSAFSQEYTNKNPALSINREAAGYKDTHEYNVITSAYLRINFLKNFSWDITGAMNYDRAEVKAHQKVVPQYLYHSGEYFYNWAKFTEISLQDTWKKSVNNTVYSTLKYSILLNESHDINLIIGYNQENFKYEYLEGYRRGFSSGNLDALSAGETGEMVGTGDITDWALQSVFGRANYDYKGRYLFETSFRYDGSSRFHPDHRWGFFPSLSAGWRLSEEPFMDDISWVDNIKLRGSWGQLGNQDVGAYPYQATINIGNNYPFSGEVSQGVYYNTFNNDKISWETTEINNIGVDLSIYRGLFSVSLDVYQKNTSGIIRNMQVPSALGLSGPTINGGKMKNTGYELIVGHSKKLNEFNYQISATLSRFKNTLVDYGARHISGLYIYEEGLPYKSYYMHEFAGIFQDQEDIESSANHPYKVYPGAIKLKDQNDDGVINGDDRKVIDGAYPKFDGGLNLAFQYKNFDFSAFIYGVYGKKFYGSVLGVWPYYQFLRPVKAWENAWTPENHSNEMPLLTFDTPAAIRYNSSFYLMNTSYLRLRNLQLGYNVPDVYVEKIGLKSLRLYFSGQNLFTLHNMKFGGDPEMTSNDAWNVSYPQVKVFSLGINVKF</sequence>
<keyword evidence="5 7" id="KW-0472">Membrane</keyword>
<evidence type="ECO:0000256" key="2">
    <source>
        <dbReference type="ARBA" id="ARBA00022448"/>
    </source>
</evidence>
<comment type="subcellular location">
    <subcellularLocation>
        <location evidence="1 7">Cell outer membrane</location>
        <topology evidence="1 7">Multi-pass membrane protein</topology>
    </subcellularLocation>
</comment>
<dbReference type="Gene3D" id="2.60.40.1120">
    <property type="entry name" value="Carboxypeptidase-like, regulatory domain"/>
    <property type="match status" value="1"/>
</dbReference>
<dbReference type="Proteomes" id="UP000266441">
    <property type="component" value="Unassembled WGS sequence"/>
</dbReference>
<reference evidence="9 10" key="1">
    <citation type="journal article" date="2015" name="Int. J. Syst. Evol. Microbiol.">
        <title>Mariniphaga sediminis sp. nov., isolated from coastal sediment.</title>
        <authorList>
            <person name="Wang F.Q."/>
            <person name="Shen Q.Y."/>
            <person name="Chen G.J."/>
            <person name="Du Z.J."/>
        </authorList>
    </citation>
    <scope>NUCLEOTIDE SEQUENCE [LARGE SCALE GENOMIC DNA]</scope>
    <source>
        <strain evidence="9 10">SY21</strain>
    </source>
</reference>
<keyword evidence="6 7" id="KW-0998">Cell outer membrane</keyword>
<keyword evidence="4 7" id="KW-0812">Transmembrane</keyword>
<dbReference type="Gene3D" id="2.40.170.20">
    <property type="entry name" value="TonB-dependent receptor, beta-barrel domain"/>
    <property type="match status" value="1"/>
</dbReference>
<evidence type="ECO:0000256" key="3">
    <source>
        <dbReference type="ARBA" id="ARBA00022452"/>
    </source>
</evidence>
<keyword evidence="3 7" id="KW-1134">Transmembrane beta strand</keyword>
<organism evidence="9 10">
    <name type="scientific">Mariniphaga sediminis</name>
    <dbReference type="NCBI Taxonomy" id="1628158"/>
    <lineage>
        <taxon>Bacteria</taxon>
        <taxon>Pseudomonadati</taxon>
        <taxon>Bacteroidota</taxon>
        <taxon>Bacteroidia</taxon>
        <taxon>Marinilabiliales</taxon>
        <taxon>Prolixibacteraceae</taxon>
        <taxon>Mariniphaga</taxon>
    </lineage>
</organism>
<dbReference type="EMBL" id="QWET01000001">
    <property type="protein sequence ID" value="RIH67118.1"/>
    <property type="molecule type" value="Genomic_DNA"/>
</dbReference>
<accession>A0A399D7R5</accession>
<dbReference type="InterPro" id="IPR008969">
    <property type="entry name" value="CarboxyPept-like_regulatory"/>
</dbReference>
<evidence type="ECO:0000313" key="10">
    <source>
        <dbReference type="Proteomes" id="UP000266441"/>
    </source>
</evidence>
<dbReference type="RefSeq" id="WP_119348142.1">
    <property type="nucleotide sequence ID" value="NZ_QWET01000001.1"/>
</dbReference>
<dbReference type="FunFam" id="2.170.130.10:FF:000003">
    <property type="entry name" value="SusC/RagA family TonB-linked outer membrane protein"/>
    <property type="match status" value="1"/>
</dbReference>
<dbReference type="SUPFAM" id="SSF49464">
    <property type="entry name" value="Carboxypeptidase regulatory domain-like"/>
    <property type="match status" value="1"/>
</dbReference>
<dbReference type="InterPro" id="IPR023996">
    <property type="entry name" value="TonB-dep_OMP_SusC/RagA"/>
</dbReference>
<dbReference type="GO" id="GO:0009279">
    <property type="term" value="C:cell outer membrane"/>
    <property type="evidence" value="ECO:0007669"/>
    <property type="project" value="UniProtKB-SubCell"/>
</dbReference>
<name>A0A399D7R5_9BACT</name>
<dbReference type="Pfam" id="PF13715">
    <property type="entry name" value="CarbopepD_reg_2"/>
    <property type="match status" value="1"/>
</dbReference>
<comment type="caution">
    <text evidence="9">The sequence shown here is derived from an EMBL/GenBank/DDBJ whole genome shotgun (WGS) entry which is preliminary data.</text>
</comment>
<keyword evidence="10" id="KW-1185">Reference proteome</keyword>
<proteinExistence type="inferred from homology"/>
<evidence type="ECO:0000256" key="4">
    <source>
        <dbReference type="ARBA" id="ARBA00022692"/>
    </source>
</evidence>
<dbReference type="PROSITE" id="PS52016">
    <property type="entry name" value="TONB_DEPENDENT_REC_3"/>
    <property type="match status" value="1"/>
</dbReference>
<feature type="domain" description="TonB-dependent receptor plug" evidence="8">
    <location>
        <begin position="250"/>
        <end position="356"/>
    </location>
</feature>
<dbReference type="Pfam" id="PF07715">
    <property type="entry name" value="Plug"/>
    <property type="match status" value="1"/>
</dbReference>
<dbReference type="InterPro" id="IPR023997">
    <property type="entry name" value="TonB-dep_OMP_SusC/RagA_CS"/>
</dbReference>
<dbReference type="OrthoDB" id="9768177at2"/>
<protein>
    <submittedName>
        <fullName evidence="9">SusC/RagA family TonB-linked outer membrane protein</fullName>
    </submittedName>
</protein>
<evidence type="ECO:0000256" key="1">
    <source>
        <dbReference type="ARBA" id="ARBA00004571"/>
    </source>
</evidence>
<dbReference type="InterPro" id="IPR012910">
    <property type="entry name" value="Plug_dom"/>
</dbReference>
<gene>
    <name evidence="9" type="ORF">D1164_01425</name>
</gene>
<dbReference type="NCBIfam" id="TIGR04057">
    <property type="entry name" value="SusC_RagA_signa"/>
    <property type="match status" value="1"/>
</dbReference>
<evidence type="ECO:0000313" key="9">
    <source>
        <dbReference type="EMBL" id="RIH67118.1"/>
    </source>
</evidence>
<evidence type="ECO:0000256" key="7">
    <source>
        <dbReference type="PROSITE-ProRule" id="PRU01360"/>
    </source>
</evidence>
<evidence type="ECO:0000256" key="5">
    <source>
        <dbReference type="ARBA" id="ARBA00023136"/>
    </source>
</evidence>
<dbReference type="Gene3D" id="2.170.130.10">
    <property type="entry name" value="TonB-dependent receptor, plug domain"/>
    <property type="match status" value="1"/>
</dbReference>
<dbReference type="AlphaFoldDB" id="A0A399D7R5"/>
<comment type="similarity">
    <text evidence="7">Belongs to the TonB-dependent receptor family.</text>
</comment>